<evidence type="ECO:0000313" key="3">
    <source>
        <dbReference type="Proteomes" id="UP000591131"/>
    </source>
</evidence>
<dbReference type="OrthoDB" id="10368372at2759"/>
<feature type="region of interest" description="Disordered" evidence="1">
    <location>
        <begin position="126"/>
        <end position="163"/>
    </location>
</feature>
<dbReference type="Proteomes" id="UP000591131">
    <property type="component" value="Unassembled WGS sequence"/>
</dbReference>
<keyword evidence="3" id="KW-1185">Reference proteome</keyword>
<accession>A0A7J6M5N6</accession>
<sequence length="205" mass="21327">MSSANITAAAAAAAAAASTGHRYHGYHGGGSGGNILVSVPGSLKAIVHSAKTMKTAESERRDLVIRSLKSHGVDEYTEEALDLLCALLSHEVQDHLITRKTLPTNALTIPSGDIVDAMTSSTLALDKSLPRSDNRYNDAFLPQSKKQRGQSDGGGGDVLDSLIPPEGMSIDDEIVSGGINSDDGGEYATASLDGDSLSIDNSIDY</sequence>
<comment type="caution">
    <text evidence="2">The sequence shown here is derived from an EMBL/GenBank/DDBJ whole genome shotgun (WGS) entry which is preliminary data.</text>
</comment>
<reference evidence="2 3" key="1">
    <citation type="submission" date="2020-04" db="EMBL/GenBank/DDBJ databases">
        <title>Perkinsus chesapeaki whole genome sequence.</title>
        <authorList>
            <person name="Bogema D.R."/>
        </authorList>
    </citation>
    <scope>NUCLEOTIDE SEQUENCE [LARGE SCALE GENOMIC DNA]</scope>
    <source>
        <strain evidence="2">ATCC PRA-425</strain>
    </source>
</reference>
<protein>
    <submittedName>
        <fullName evidence="2">Uncharacterized protein</fullName>
    </submittedName>
</protein>
<evidence type="ECO:0000256" key="1">
    <source>
        <dbReference type="SAM" id="MobiDB-lite"/>
    </source>
</evidence>
<gene>
    <name evidence="2" type="ORF">FOL47_003873</name>
</gene>
<proteinExistence type="predicted"/>
<dbReference type="AlphaFoldDB" id="A0A7J6M5N6"/>
<evidence type="ECO:0000313" key="2">
    <source>
        <dbReference type="EMBL" id="KAF4666869.1"/>
    </source>
</evidence>
<dbReference type="EMBL" id="JAAPAO010000224">
    <property type="protein sequence ID" value="KAF4666869.1"/>
    <property type="molecule type" value="Genomic_DNA"/>
</dbReference>
<name>A0A7J6M5N6_PERCH</name>
<organism evidence="2 3">
    <name type="scientific">Perkinsus chesapeaki</name>
    <name type="common">Clam parasite</name>
    <name type="synonym">Perkinsus andrewsi</name>
    <dbReference type="NCBI Taxonomy" id="330153"/>
    <lineage>
        <taxon>Eukaryota</taxon>
        <taxon>Sar</taxon>
        <taxon>Alveolata</taxon>
        <taxon>Perkinsozoa</taxon>
        <taxon>Perkinsea</taxon>
        <taxon>Perkinsida</taxon>
        <taxon>Perkinsidae</taxon>
        <taxon>Perkinsus</taxon>
    </lineage>
</organism>